<dbReference type="SUPFAM" id="SSF48371">
    <property type="entry name" value="ARM repeat"/>
    <property type="match status" value="1"/>
</dbReference>
<dbReference type="Pfam" id="PF00806">
    <property type="entry name" value="PUF"/>
    <property type="match status" value="5"/>
</dbReference>
<evidence type="ECO:0000313" key="5">
    <source>
        <dbReference type="EMBL" id="CAD8859603.1"/>
    </source>
</evidence>
<reference evidence="5" key="1">
    <citation type="submission" date="2021-01" db="EMBL/GenBank/DDBJ databases">
        <authorList>
            <person name="Corre E."/>
            <person name="Pelletier E."/>
            <person name="Niang G."/>
            <person name="Scheremetjew M."/>
            <person name="Finn R."/>
            <person name="Kale V."/>
            <person name="Holt S."/>
            <person name="Cochrane G."/>
            <person name="Meng A."/>
            <person name="Brown T."/>
            <person name="Cohen L."/>
        </authorList>
    </citation>
    <scope>NUCLEOTIDE SEQUENCE</scope>
</reference>
<dbReference type="PANTHER" id="PTHR12537">
    <property type="entry name" value="RNA BINDING PROTEIN PUMILIO-RELATED"/>
    <property type="match status" value="1"/>
</dbReference>
<protein>
    <recommendedName>
        <fullName evidence="4">PUM-HD domain-containing protein</fullName>
    </recommendedName>
</protein>
<name>A0A7S1AMW1_NOCSC</name>
<dbReference type="InterPro" id="IPR016024">
    <property type="entry name" value="ARM-type_fold"/>
</dbReference>
<proteinExistence type="predicted"/>
<evidence type="ECO:0000256" key="3">
    <source>
        <dbReference type="SAM" id="MobiDB-lite"/>
    </source>
</evidence>
<gene>
    <name evidence="5" type="ORF">NSCI0253_LOCUS33957</name>
</gene>
<dbReference type="PROSITE" id="PS50302">
    <property type="entry name" value="PUM"/>
    <property type="match status" value="1"/>
</dbReference>
<dbReference type="PROSITE" id="PS50303">
    <property type="entry name" value="PUM_HD"/>
    <property type="match status" value="1"/>
</dbReference>
<dbReference type="InterPro" id="IPR033133">
    <property type="entry name" value="PUM-HD"/>
</dbReference>
<sequence>MAQGSCFFVIWRRTAKFMAVNLLSSIAPSSDTVATPSLGEEAKVQRAAKVRDGGSTLGAGAVRRHRRQRAAARQDGTELETRQDAVADERPAPEVSTVGEELCAQLSAKLEAGGEDRAAALAALSGRVREFSFDLGGCRVVQLALSVAGRSDAASLVGELRGHVRDGVASPAGNYVIQKLVEVMPMSLVEFVSEELEGVGAVTARHRFGCRVLCRLLEHHPSDGNTGPTARLVSEVMESAASLCCHAYGHHVIECALEHGTTEQKHGIAEALQVNIIRNAKNRFASYVLRKALLFCQIEDQQTLASALFSEPTKFSALAENQYGGFVVRTLLKLPPEVTRPALTNLPCVQSATSKKAKRVLHELHLLESAS</sequence>
<dbReference type="EMBL" id="HBFQ01047628">
    <property type="protein sequence ID" value="CAD8859603.1"/>
    <property type="molecule type" value="Transcribed_RNA"/>
</dbReference>
<feature type="domain" description="PUM-HD" evidence="4">
    <location>
        <begin position="18"/>
        <end position="371"/>
    </location>
</feature>
<dbReference type="GO" id="GO:0003729">
    <property type="term" value="F:mRNA binding"/>
    <property type="evidence" value="ECO:0007669"/>
    <property type="project" value="TreeGrafter"/>
</dbReference>
<dbReference type="SMART" id="SM00025">
    <property type="entry name" value="Pumilio"/>
    <property type="match status" value="5"/>
</dbReference>
<dbReference type="InterPro" id="IPR001313">
    <property type="entry name" value="Pumilio_RNA-bd_rpt"/>
</dbReference>
<dbReference type="GO" id="GO:0005737">
    <property type="term" value="C:cytoplasm"/>
    <property type="evidence" value="ECO:0007669"/>
    <property type="project" value="TreeGrafter"/>
</dbReference>
<dbReference type="Gene3D" id="1.25.10.10">
    <property type="entry name" value="Leucine-rich Repeat Variant"/>
    <property type="match status" value="1"/>
</dbReference>
<organism evidence="5">
    <name type="scientific">Noctiluca scintillans</name>
    <name type="common">Sea sparkle</name>
    <name type="synonym">Red tide dinoflagellate</name>
    <dbReference type="NCBI Taxonomy" id="2966"/>
    <lineage>
        <taxon>Eukaryota</taxon>
        <taxon>Sar</taxon>
        <taxon>Alveolata</taxon>
        <taxon>Dinophyceae</taxon>
        <taxon>Noctilucales</taxon>
        <taxon>Noctilucaceae</taxon>
        <taxon>Noctiluca</taxon>
    </lineage>
</organism>
<feature type="region of interest" description="Disordered" evidence="3">
    <location>
        <begin position="55"/>
        <end position="94"/>
    </location>
</feature>
<evidence type="ECO:0000256" key="1">
    <source>
        <dbReference type="ARBA" id="ARBA00022737"/>
    </source>
</evidence>
<feature type="repeat" description="Pumilio" evidence="2">
    <location>
        <begin position="235"/>
        <end position="270"/>
    </location>
</feature>
<dbReference type="GO" id="GO:0010608">
    <property type="term" value="P:post-transcriptional regulation of gene expression"/>
    <property type="evidence" value="ECO:0007669"/>
    <property type="project" value="TreeGrafter"/>
</dbReference>
<evidence type="ECO:0000259" key="4">
    <source>
        <dbReference type="PROSITE" id="PS50303"/>
    </source>
</evidence>
<dbReference type="AlphaFoldDB" id="A0A7S1AMW1"/>
<dbReference type="PANTHER" id="PTHR12537:SF12">
    <property type="entry name" value="MATERNAL PROTEIN PUMILIO"/>
    <property type="match status" value="1"/>
</dbReference>
<feature type="compositionally biased region" description="Basic and acidic residues" evidence="3">
    <location>
        <begin position="75"/>
        <end position="92"/>
    </location>
</feature>
<accession>A0A7S1AMW1</accession>
<evidence type="ECO:0000256" key="2">
    <source>
        <dbReference type="PROSITE-ProRule" id="PRU00317"/>
    </source>
</evidence>
<dbReference type="InterPro" id="IPR011989">
    <property type="entry name" value="ARM-like"/>
</dbReference>
<keyword evidence="1" id="KW-0677">Repeat</keyword>